<dbReference type="Proteomes" id="UP000054567">
    <property type="component" value="Unassembled WGS sequence"/>
</dbReference>
<accession>A0A0J6FHG1</accession>
<evidence type="ECO:0000256" key="2">
    <source>
        <dbReference type="ARBA" id="ARBA00001946"/>
    </source>
</evidence>
<comment type="cofactor">
    <cofactor evidence="1">
        <name>Mn(2+)</name>
        <dbReference type="ChEBI" id="CHEBI:29035"/>
    </cofactor>
</comment>
<dbReference type="GO" id="GO:0046872">
    <property type="term" value="F:metal ion binding"/>
    <property type="evidence" value="ECO:0007669"/>
    <property type="project" value="UniProtKB-KW"/>
</dbReference>
<evidence type="ECO:0000313" key="8">
    <source>
        <dbReference type="EMBL" id="KMM68810.1"/>
    </source>
</evidence>
<dbReference type="Pfam" id="PF03828">
    <property type="entry name" value="PAP_assoc"/>
    <property type="match status" value="1"/>
</dbReference>
<dbReference type="PANTHER" id="PTHR12271:SF40">
    <property type="entry name" value="POLY(A) RNA POLYMERASE GLD2"/>
    <property type="match status" value="1"/>
</dbReference>
<dbReference type="AlphaFoldDB" id="A0A0J6FHG1"/>
<name>A0A0J6FHG1_COCPO</name>
<organism evidence="8 9">
    <name type="scientific">Coccidioides posadasii RMSCC 3488</name>
    <dbReference type="NCBI Taxonomy" id="454284"/>
    <lineage>
        <taxon>Eukaryota</taxon>
        <taxon>Fungi</taxon>
        <taxon>Dikarya</taxon>
        <taxon>Ascomycota</taxon>
        <taxon>Pezizomycotina</taxon>
        <taxon>Eurotiomycetes</taxon>
        <taxon>Eurotiomycetidae</taxon>
        <taxon>Onygenales</taxon>
        <taxon>Onygenaceae</taxon>
        <taxon>Coccidioides</taxon>
    </lineage>
</organism>
<evidence type="ECO:0000256" key="4">
    <source>
        <dbReference type="ARBA" id="ARBA00022679"/>
    </source>
</evidence>
<dbReference type="InterPro" id="IPR043519">
    <property type="entry name" value="NT_sf"/>
</dbReference>
<reference evidence="9" key="3">
    <citation type="journal article" date="2010" name="Genome Res.">
        <title>Population genomic sequencing of Coccidioides fungi reveals recent hybridization and transposon control.</title>
        <authorList>
            <person name="Neafsey D.E."/>
            <person name="Barker B.M."/>
            <person name="Sharpton T.J."/>
            <person name="Stajich J.E."/>
            <person name="Park D.J."/>
            <person name="Whiston E."/>
            <person name="Hung C.-Y."/>
            <person name="McMahan C."/>
            <person name="White J."/>
            <person name="Sykes S."/>
            <person name="Heiman D."/>
            <person name="Young S."/>
            <person name="Zeng Q."/>
            <person name="Abouelleil A."/>
            <person name="Aftuck L."/>
            <person name="Bessette D."/>
            <person name="Brown A."/>
            <person name="FitzGerald M."/>
            <person name="Lui A."/>
            <person name="Macdonald J.P."/>
            <person name="Priest M."/>
            <person name="Orbach M.J."/>
            <person name="Galgiani J.N."/>
            <person name="Kirkland T.N."/>
            <person name="Cole G.T."/>
            <person name="Birren B.W."/>
            <person name="Henn M.R."/>
            <person name="Taylor J.W."/>
            <person name="Rounsley S.D."/>
        </authorList>
    </citation>
    <scope>NUCLEOTIDE SEQUENCE [LARGE SCALE GENOMIC DNA]</scope>
    <source>
        <strain evidence="9">RMSCC 3488</strain>
    </source>
</reference>
<keyword evidence="4" id="KW-0808">Transferase</keyword>
<dbReference type="VEuPathDB" id="FungiDB:CPAG_05134"/>
<reference evidence="9" key="2">
    <citation type="journal article" date="2009" name="Genome Res.">
        <title>Comparative genomic analyses of the human fungal pathogens Coccidioides and their relatives.</title>
        <authorList>
            <person name="Sharpton T.J."/>
            <person name="Stajich J.E."/>
            <person name="Rounsley S.D."/>
            <person name="Gardner M.J."/>
            <person name="Wortman J.R."/>
            <person name="Jordar V.S."/>
            <person name="Maiti R."/>
            <person name="Kodira C.D."/>
            <person name="Neafsey D.E."/>
            <person name="Zeng Q."/>
            <person name="Hung C.-Y."/>
            <person name="McMahan C."/>
            <person name="Muszewska A."/>
            <person name="Grynberg M."/>
            <person name="Mandel M.A."/>
            <person name="Kellner E.M."/>
            <person name="Barker B.M."/>
            <person name="Galgiani J.N."/>
            <person name="Orbach M.J."/>
            <person name="Kirkland T.N."/>
            <person name="Cole G.T."/>
            <person name="Henn M.R."/>
            <person name="Birren B.W."/>
            <person name="Taylor J.W."/>
        </authorList>
    </citation>
    <scope>NUCLEOTIDE SEQUENCE [LARGE SCALE GENOMIC DNA]</scope>
    <source>
        <strain evidence="9">RMSCC 3488</strain>
    </source>
</reference>
<gene>
    <name evidence="8" type="ORF">CPAG_05134</name>
</gene>
<keyword evidence="5" id="KW-0479">Metal-binding</keyword>
<comment type="similarity">
    <text evidence="3">Belongs to the DNA polymerase type-B-like family.</text>
</comment>
<sequence>MAMTRLARVPKSEQTTEWEGRGTIAYVSEASKKEFLNLPPEVHARLQLASAQLDNQNSVVRRVIVGRFTPPKISTVEKYELARYNVDWPSPTAEHDVLDPPRKTSRTMVARIQYNKTKTDYMEYLSSHVPQWEMSDGQLKEREATRVELVKIAARAIRERMTDLGLPTSDFTVALHCFGSFCSGFAIPSSEMDLTVVTRGVPSILDSELPRLFKAAYIAAGFNVYTEPEGPIGFTVQEKSEDETSECIPLYNIHFENVALKMRTTTLLRCYRACDDRVYEMGVFIKYWAHARQIDDPKAGTLPSFNYILMLLHYLMKVATPPVIPNLQLSNIGMRNLEWIEGHETFFWDNFEEIARVAGKGILTSNRQSAGELLRGFFTYYSPAESGNRRWSTRYSKFNWKNDVVSIRNPNLISKETKRWDCSFFNKDGTRTWNFLAIEDPFNPNNNLAKSISKGSVFIIRREFERVNMIMNRAEFVPGFGWEWANNNDKVGEDIFDDRIPATLNPAD</sequence>
<dbReference type="GO" id="GO:0031123">
    <property type="term" value="P:RNA 3'-end processing"/>
    <property type="evidence" value="ECO:0007669"/>
    <property type="project" value="TreeGrafter"/>
</dbReference>
<evidence type="ECO:0000256" key="3">
    <source>
        <dbReference type="ARBA" id="ARBA00008593"/>
    </source>
</evidence>
<dbReference type="EMBL" id="DS268111">
    <property type="protein sequence ID" value="KMM68810.1"/>
    <property type="molecule type" value="Genomic_DNA"/>
</dbReference>
<dbReference type="SUPFAM" id="SSF81631">
    <property type="entry name" value="PAP/OAS1 substrate-binding domain"/>
    <property type="match status" value="1"/>
</dbReference>
<dbReference type="SUPFAM" id="SSF81301">
    <property type="entry name" value="Nucleotidyltransferase"/>
    <property type="match status" value="1"/>
</dbReference>
<comment type="cofactor">
    <cofactor evidence="2">
        <name>Mg(2+)</name>
        <dbReference type="ChEBI" id="CHEBI:18420"/>
    </cofactor>
</comment>
<dbReference type="GO" id="GO:0050265">
    <property type="term" value="F:RNA uridylyltransferase activity"/>
    <property type="evidence" value="ECO:0007669"/>
    <property type="project" value="TreeGrafter"/>
</dbReference>
<feature type="domain" description="PAP-associated" evidence="7">
    <location>
        <begin position="371"/>
        <end position="446"/>
    </location>
</feature>
<dbReference type="InterPro" id="IPR002058">
    <property type="entry name" value="PAP_assoc"/>
</dbReference>
<evidence type="ECO:0000259" key="7">
    <source>
        <dbReference type="Pfam" id="PF03828"/>
    </source>
</evidence>
<evidence type="ECO:0000256" key="5">
    <source>
        <dbReference type="ARBA" id="ARBA00022723"/>
    </source>
</evidence>
<proteinExistence type="inferred from homology"/>
<keyword evidence="6" id="KW-0460">Magnesium</keyword>
<dbReference type="PANTHER" id="PTHR12271">
    <property type="entry name" value="POLY A POLYMERASE CID PAP -RELATED"/>
    <property type="match status" value="1"/>
</dbReference>
<evidence type="ECO:0000313" key="9">
    <source>
        <dbReference type="Proteomes" id="UP000054567"/>
    </source>
</evidence>
<dbReference type="OrthoDB" id="407432at2759"/>
<reference evidence="8 9" key="1">
    <citation type="submission" date="2007-06" db="EMBL/GenBank/DDBJ databases">
        <title>The Genome Sequence of Coccidioides posadasii RMSCC_3488.</title>
        <authorList>
            <consortium name="Coccidioides Genome Resources Consortium"/>
            <consortium name="The Broad Institute Genome Sequencing Platform"/>
            <person name="Henn M.R."/>
            <person name="Sykes S."/>
            <person name="Young S."/>
            <person name="Jaffe D."/>
            <person name="Berlin A."/>
            <person name="Alvarez P."/>
            <person name="Butler J."/>
            <person name="Gnerre S."/>
            <person name="Grabherr M."/>
            <person name="Mauceli E."/>
            <person name="Brockman W."/>
            <person name="Kodira C."/>
            <person name="Alvarado L."/>
            <person name="Zeng Q."/>
            <person name="Crawford M."/>
            <person name="Antoine C."/>
            <person name="Devon K."/>
            <person name="Galgiani J."/>
            <person name="Orsborn K."/>
            <person name="Lewis M.L."/>
            <person name="Nusbaum C."/>
            <person name="Galagan J."/>
            <person name="Birren B."/>
        </authorList>
    </citation>
    <scope>NUCLEOTIDE SEQUENCE [LARGE SCALE GENOMIC DNA]</scope>
    <source>
        <strain evidence="8 9">RMSCC 3488</strain>
    </source>
</reference>
<evidence type="ECO:0000256" key="1">
    <source>
        <dbReference type="ARBA" id="ARBA00001936"/>
    </source>
</evidence>
<dbReference type="Gene3D" id="1.10.1410.10">
    <property type="match status" value="1"/>
</dbReference>
<evidence type="ECO:0000256" key="6">
    <source>
        <dbReference type="ARBA" id="ARBA00022842"/>
    </source>
</evidence>
<protein>
    <submittedName>
        <fullName evidence="8">Poly(A) RNA polymerase cid13</fullName>
    </submittedName>
</protein>